<name>A0AAU9UNS0_EUPED</name>
<organism evidence="2 3">
    <name type="scientific">Euphydryas editha</name>
    <name type="common">Edith's checkerspot</name>
    <dbReference type="NCBI Taxonomy" id="104508"/>
    <lineage>
        <taxon>Eukaryota</taxon>
        <taxon>Metazoa</taxon>
        <taxon>Ecdysozoa</taxon>
        <taxon>Arthropoda</taxon>
        <taxon>Hexapoda</taxon>
        <taxon>Insecta</taxon>
        <taxon>Pterygota</taxon>
        <taxon>Neoptera</taxon>
        <taxon>Endopterygota</taxon>
        <taxon>Lepidoptera</taxon>
        <taxon>Glossata</taxon>
        <taxon>Ditrysia</taxon>
        <taxon>Papilionoidea</taxon>
        <taxon>Nymphalidae</taxon>
        <taxon>Nymphalinae</taxon>
        <taxon>Euphydryas</taxon>
    </lineage>
</organism>
<sequence>MLMGSSITILSKYTARCLKYSGTWTKSDDLLILLGKTSLHSMNEYEKVIKVKKHIIHENYTIDGSENDIAIIILEEPVVFIEGIQPACIGFEDYEESLTTGWAADGDLTPISLYTDGNEKCIGSNGNSTYCAVYGNDIGVCPSYGGIHAARHANTWHLHGIRYADPSDRGPCFDNTVIYTDINSYIDWIVKYIN</sequence>
<dbReference type="SMART" id="SM00020">
    <property type="entry name" value="Tryp_SPc"/>
    <property type="match status" value="1"/>
</dbReference>
<comment type="caution">
    <text evidence="2">The sequence shown here is derived from an EMBL/GenBank/DDBJ whole genome shotgun (WGS) entry which is preliminary data.</text>
</comment>
<gene>
    <name evidence="2" type="ORF">EEDITHA_LOCUS13587</name>
</gene>
<dbReference type="InterPro" id="IPR043504">
    <property type="entry name" value="Peptidase_S1_PA_chymotrypsin"/>
</dbReference>
<feature type="domain" description="Peptidase S1" evidence="1">
    <location>
        <begin position="14"/>
        <end position="194"/>
    </location>
</feature>
<dbReference type="PANTHER" id="PTHR24260">
    <property type="match status" value="1"/>
</dbReference>
<dbReference type="SUPFAM" id="SSF50494">
    <property type="entry name" value="Trypsin-like serine proteases"/>
    <property type="match status" value="1"/>
</dbReference>
<accession>A0AAU9UNS0</accession>
<dbReference type="PANTHER" id="PTHR24260:SF136">
    <property type="entry name" value="GH08193P-RELATED"/>
    <property type="match status" value="1"/>
</dbReference>
<proteinExistence type="predicted"/>
<evidence type="ECO:0000313" key="3">
    <source>
        <dbReference type="Proteomes" id="UP001153954"/>
    </source>
</evidence>
<dbReference type="PROSITE" id="PS50240">
    <property type="entry name" value="TRYPSIN_DOM"/>
    <property type="match status" value="1"/>
</dbReference>
<dbReference type="EMBL" id="CAKOGL010000019">
    <property type="protein sequence ID" value="CAH2098480.1"/>
    <property type="molecule type" value="Genomic_DNA"/>
</dbReference>
<dbReference type="Pfam" id="PF00089">
    <property type="entry name" value="Trypsin"/>
    <property type="match status" value="1"/>
</dbReference>
<reference evidence="2" key="1">
    <citation type="submission" date="2022-03" db="EMBL/GenBank/DDBJ databases">
        <authorList>
            <person name="Tunstrom K."/>
        </authorList>
    </citation>
    <scope>NUCLEOTIDE SEQUENCE</scope>
</reference>
<dbReference type="InterPro" id="IPR009003">
    <property type="entry name" value="Peptidase_S1_PA"/>
</dbReference>
<dbReference type="Gene3D" id="2.40.10.10">
    <property type="entry name" value="Trypsin-like serine proteases"/>
    <property type="match status" value="2"/>
</dbReference>
<evidence type="ECO:0000313" key="2">
    <source>
        <dbReference type="EMBL" id="CAH2098480.1"/>
    </source>
</evidence>
<dbReference type="InterPro" id="IPR051333">
    <property type="entry name" value="CLIP_Serine_Protease"/>
</dbReference>
<protein>
    <recommendedName>
        <fullName evidence="1">Peptidase S1 domain-containing protein</fullName>
    </recommendedName>
</protein>
<keyword evidence="3" id="KW-1185">Reference proteome</keyword>
<dbReference type="GO" id="GO:0004252">
    <property type="term" value="F:serine-type endopeptidase activity"/>
    <property type="evidence" value="ECO:0007669"/>
    <property type="project" value="InterPro"/>
</dbReference>
<evidence type="ECO:0000259" key="1">
    <source>
        <dbReference type="PROSITE" id="PS50240"/>
    </source>
</evidence>
<dbReference type="GO" id="GO:0006508">
    <property type="term" value="P:proteolysis"/>
    <property type="evidence" value="ECO:0007669"/>
    <property type="project" value="InterPro"/>
</dbReference>
<dbReference type="Proteomes" id="UP001153954">
    <property type="component" value="Unassembled WGS sequence"/>
</dbReference>
<dbReference type="AlphaFoldDB" id="A0AAU9UNS0"/>
<dbReference type="InterPro" id="IPR001254">
    <property type="entry name" value="Trypsin_dom"/>
</dbReference>